<gene>
    <name evidence="2" type="ORF">U9M48_043872</name>
</gene>
<accession>A0AAQ3XHS0</accession>
<keyword evidence="3" id="KW-1185">Reference proteome</keyword>
<name>A0AAQ3XHS0_PASNO</name>
<reference evidence="2 3" key="1">
    <citation type="submission" date="2024-02" db="EMBL/GenBank/DDBJ databases">
        <title>High-quality chromosome-scale genome assembly of Pensacola bahiagrass (Paspalum notatum Flugge var. saurae).</title>
        <authorList>
            <person name="Vega J.M."/>
            <person name="Podio M."/>
            <person name="Orjuela J."/>
            <person name="Siena L.A."/>
            <person name="Pessino S.C."/>
            <person name="Combes M.C."/>
            <person name="Mariac C."/>
            <person name="Albertini E."/>
            <person name="Pupilli F."/>
            <person name="Ortiz J.P.A."/>
            <person name="Leblanc O."/>
        </authorList>
    </citation>
    <scope>NUCLEOTIDE SEQUENCE [LARGE SCALE GENOMIC DNA]</scope>
    <source>
        <strain evidence="2">R1</strain>
        <tissue evidence="2">Leaf</tissue>
    </source>
</reference>
<proteinExistence type="predicted"/>
<organism evidence="2 3">
    <name type="scientific">Paspalum notatum var. saurae</name>
    <dbReference type="NCBI Taxonomy" id="547442"/>
    <lineage>
        <taxon>Eukaryota</taxon>
        <taxon>Viridiplantae</taxon>
        <taxon>Streptophyta</taxon>
        <taxon>Embryophyta</taxon>
        <taxon>Tracheophyta</taxon>
        <taxon>Spermatophyta</taxon>
        <taxon>Magnoliopsida</taxon>
        <taxon>Liliopsida</taxon>
        <taxon>Poales</taxon>
        <taxon>Poaceae</taxon>
        <taxon>PACMAD clade</taxon>
        <taxon>Panicoideae</taxon>
        <taxon>Andropogonodae</taxon>
        <taxon>Paspaleae</taxon>
        <taxon>Paspalinae</taxon>
        <taxon>Paspalum</taxon>
    </lineage>
</organism>
<dbReference type="AlphaFoldDB" id="A0AAQ3XHS0"/>
<protein>
    <recommendedName>
        <fullName evidence="1">Helitron helicase-like domain-containing protein</fullName>
    </recommendedName>
</protein>
<dbReference type="PANTHER" id="PTHR45786">
    <property type="entry name" value="DNA BINDING PROTEIN-LIKE"/>
    <property type="match status" value="1"/>
</dbReference>
<dbReference type="InterPro" id="IPR025476">
    <property type="entry name" value="Helitron_helicase-like"/>
</dbReference>
<evidence type="ECO:0000259" key="1">
    <source>
        <dbReference type="Pfam" id="PF14214"/>
    </source>
</evidence>
<feature type="non-terminal residue" evidence="2">
    <location>
        <position position="1"/>
    </location>
</feature>
<dbReference type="Proteomes" id="UP001341281">
    <property type="component" value="Chromosome 10"/>
</dbReference>
<feature type="domain" description="Helitron helicase-like" evidence="1">
    <location>
        <begin position="295"/>
        <end position="395"/>
    </location>
</feature>
<sequence length="464" mass="54114">MHEKHKRRCLNIDITHQYLYSSQGMVTFTTEHIQYLKETYNERSYLGLPIYNCKYCNAVFWFAERNKTESKRCKQIVYSNCCKHEEIKIPPLKQPPQFLSMLLKNKENSLSKHFMQKIRQYNSLFAFTSMGGNINKNINKGDGPYVFRINGQIHHRIGSLLPQPNKIQNDTEGDDLDPYLIEELKRILDTYNPLVKVFRHARDLFERYKGIDISIHIIGANKGDPIQYEMPHTEELAMLIVGEPSLENFRRDIIRGFQLGIPYHKRERTTTTKKKRKEIQSQYMNSTSSMLDEPNPLLCYGRLSKQAAIDAHRLMYVARNQHKLRAEYLQGIFDAIEKGLSEGNQIGKRVLLPSSHTGSRRYIVQNYHDGITKCRVYGPPDLFITFTCNPKWQEIIYMGVTSCSYIDLVRKNENEITPEMIDRWISAEIPHPREDPLAYILISEHTMHGPCGDKNENCPCMKKG</sequence>
<evidence type="ECO:0000313" key="3">
    <source>
        <dbReference type="Proteomes" id="UP001341281"/>
    </source>
</evidence>
<evidence type="ECO:0000313" key="2">
    <source>
        <dbReference type="EMBL" id="WVZ98426.1"/>
    </source>
</evidence>
<dbReference type="Pfam" id="PF14214">
    <property type="entry name" value="Helitron_like_N"/>
    <property type="match status" value="1"/>
</dbReference>
<dbReference type="PANTHER" id="PTHR45786:SF74">
    <property type="entry name" value="ATP-DEPENDENT DNA HELICASE"/>
    <property type="match status" value="1"/>
</dbReference>
<dbReference type="EMBL" id="CP144754">
    <property type="protein sequence ID" value="WVZ98426.1"/>
    <property type="molecule type" value="Genomic_DNA"/>
</dbReference>